<dbReference type="InterPro" id="IPR027417">
    <property type="entry name" value="P-loop_NTPase"/>
</dbReference>
<feature type="transmembrane region" description="Helical" evidence="4">
    <location>
        <begin position="208"/>
        <end position="235"/>
    </location>
</feature>
<evidence type="ECO:0000256" key="3">
    <source>
        <dbReference type="ARBA" id="ARBA00023125"/>
    </source>
</evidence>
<protein>
    <submittedName>
        <fullName evidence="6">DNA mismatch repair protein MutS</fullName>
    </submittedName>
</protein>
<keyword evidence="4" id="KW-1133">Transmembrane helix</keyword>
<feature type="transmembrane region" description="Helical" evidence="4">
    <location>
        <begin position="29"/>
        <end position="50"/>
    </location>
</feature>
<dbReference type="PANTHER" id="PTHR11361:SF99">
    <property type="entry name" value="DNA MISMATCH REPAIR PROTEIN"/>
    <property type="match status" value="1"/>
</dbReference>
<keyword evidence="4" id="KW-0472">Membrane</keyword>
<keyword evidence="7" id="KW-1185">Reference proteome</keyword>
<dbReference type="InterPro" id="IPR036187">
    <property type="entry name" value="DNA_mismatch_repair_MutS_sf"/>
</dbReference>
<accession>A0ABX2AP47</accession>
<dbReference type="InterPro" id="IPR000432">
    <property type="entry name" value="DNA_mismatch_repair_MutS_C"/>
</dbReference>
<dbReference type="SMART" id="SM00534">
    <property type="entry name" value="MUTSac"/>
    <property type="match status" value="1"/>
</dbReference>
<dbReference type="RefSeq" id="WP_172275284.1">
    <property type="nucleotide sequence ID" value="NZ_CASGMU010000003.1"/>
</dbReference>
<dbReference type="InterPro" id="IPR045076">
    <property type="entry name" value="MutS"/>
</dbReference>
<keyword evidence="4" id="KW-0812">Transmembrane</keyword>
<dbReference type="Pfam" id="PF00488">
    <property type="entry name" value="MutS_V"/>
    <property type="match status" value="1"/>
</dbReference>
<keyword evidence="1" id="KW-0547">Nucleotide-binding</keyword>
<evidence type="ECO:0000256" key="2">
    <source>
        <dbReference type="ARBA" id="ARBA00022840"/>
    </source>
</evidence>
<dbReference type="PANTHER" id="PTHR11361">
    <property type="entry name" value="DNA MISMATCH REPAIR PROTEIN MUTS FAMILY MEMBER"/>
    <property type="match status" value="1"/>
</dbReference>
<evidence type="ECO:0000313" key="7">
    <source>
        <dbReference type="Proteomes" id="UP000714420"/>
    </source>
</evidence>
<comment type="caution">
    <text evidence="6">The sequence shown here is derived from an EMBL/GenBank/DDBJ whole genome shotgun (WGS) entry which is preliminary data.</text>
</comment>
<name>A0ABX2AP47_9BACT</name>
<proteinExistence type="predicted"/>
<gene>
    <name evidence="6" type="ORF">HPS56_06185</name>
</gene>
<evidence type="ECO:0000259" key="5">
    <source>
        <dbReference type="SMART" id="SM00534"/>
    </source>
</evidence>
<evidence type="ECO:0000256" key="4">
    <source>
        <dbReference type="SAM" id="Phobius"/>
    </source>
</evidence>
<dbReference type="Gene3D" id="3.40.50.300">
    <property type="entry name" value="P-loop containing nucleotide triphosphate hydrolases"/>
    <property type="match status" value="1"/>
</dbReference>
<evidence type="ECO:0000256" key="1">
    <source>
        <dbReference type="ARBA" id="ARBA00022741"/>
    </source>
</evidence>
<keyword evidence="3" id="KW-0238">DNA-binding</keyword>
<dbReference type="Proteomes" id="UP000714420">
    <property type="component" value="Unassembled WGS sequence"/>
</dbReference>
<dbReference type="SUPFAM" id="SSF52540">
    <property type="entry name" value="P-loop containing nucleoside triphosphate hydrolases"/>
    <property type="match status" value="1"/>
</dbReference>
<feature type="transmembrane region" description="Helical" evidence="4">
    <location>
        <begin position="56"/>
        <end position="73"/>
    </location>
</feature>
<dbReference type="SUPFAM" id="SSF48334">
    <property type="entry name" value="DNA repair protein MutS, domain III"/>
    <property type="match status" value="1"/>
</dbReference>
<keyword evidence="2" id="KW-0067">ATP-binding</keyword>
<reference evidence="6 7" key="1">
    <citation type="submission" date="2020-05" db="EMBL/GenBank/DDBJ databases">
        <title>Distinct polysaccharide utilization as determinants for interspecies competition between intestinal Prevotella spp.</title>
        <authorList>
            <person name="Galvez E.J.C."/>
            <person name="Iljazovic A."/>
            <person name="Strowig T."/>
        </authorList>
    </citation>
    <scope>NUCLEOTIDE SEQUENCE [LARGE SCALE GENOMIC DNA]</scope>
    <source>
        <strain evidence="6 7">PMUR</strain>
    </source>
</reference>
<organism evidence="6 7">
    <name type="scientific">Xylanibacter muris</name>
    <dbReference type="NCBI Taxonomy" id="2736290"/>
    <lineage>
        <taxon>Bacteria</taxon>
        <taxon>Pseudomonadati</taxon>
        <taxon>Bacteroidota</taxon>
        <taxon>Bacteroidia</taxon>
        <taxon>Bacteroidales</taxon>
        <taxon>Prevotellaceae</taxon>
        <taxon>Xylanibacter</taxon>
    </lineage>
</organism>
<evidence type="ECO:0000313" key="6">
    <source>
        <dbReference type="EMBL" id="NPD91945.1"/>
    </source>
</evidence>
<sequence length="597" mass="66398">MSENLSEKYSVQADILTGKVHRCRQKGRMFVAMELGAFTGAVAMTVLYTVYGSTPYIITAVLLLGAYITMRQFDASNSKKAERLEALHKVYINELRYLSGDYSCFDDGTVYIDPSHAYSYDMDLFGKLSLFNRINRTVTIGGRDRLAHCLTSLYMNKEEIDRRALAVNRIAEMERERAAFMAVASRGPIDTQLVLNIISRVEKMNLPLWPASTVAFVAASVSVAVFASLVALSIFTDLTPGVPFLWATLQFATVLVLCSRACRKIGSAADCLSKHLKGYTELMRIIDETGLDNMAASELKSGGMAGALSAFCELDKLLRGFDRRSGMLGPLVFDTLELKGYFLIRGFLVWRRNYINRMSGWINDVSILDALVSMATFRYNEPSAGQAVISDEDKVVYNVKGLRHPFLGQKAVGNDFTAADGNYYIITGANMAGKSTFLRALGINYILAVNGMPVFADSMNVSLFNLFSSMRTNDDLGHGISYFNAELLRLRQLTESCKTAPHTLIILDEILKGTNSLDKLNGSRMFLEAVSRLPVTGIIATHDLELSRMADERPERFHNCCFEIELSDKITYTYRLTDGVARNQNATYLLRDIISGI</sequence>
<feature type="domain" description="DNA mismatch repair proteins mutS family" evidence="5">
    <location>
        <begin position="421"/>
        <end position="596"/>
    </location>
</feature>
<dbReference type="EMBL" id="JABKKF010000004">
    <property type="protein sequence ID" value="NPD91945.1"/>
    <property type="molecule type" value="Genomic_DNA"/>
</dbReference>